<reference evidence="2 3" key="1">
    <citation type="journal article" date="2013" name="Genome Biol.">
        <title>The genome sequence of the most widely cultivated cacao type and its use to identify candidate genes regulating pod color.</title>
        <authorList>
            <person name="Motamayor J.C."/>
            <person name="Mockaitis K."/>
            <person name="Schmutz J."/>
            <person name="Haiminen N."/>
            <person name="Iii D.L."/>
            <person name="Cornejo O."/>
            <person name="Findley S.D."/>
            <person name="Zheng P."/>
            <person name="Utro F."/>
            <person name="Royaert S."/>
            <person name="Saski C."/>
            <person name="Jenkins J."/>
            <person name="Podicheti R."/>
            <person name="Zhao M."/>
            <person name="Scheffler B.E."/>
            <person name="Stack J.C."/>
            <person name="Feltus F.A."/>
            <person name="Mustiga G.M."/>
            <person name="Amores F."/>
            <person name="Phillips W."/>
            <person name="Marelli J.P."/>
            <person name="May G.D."/>
            <person name="Shapiro H."/>
            <person name="Ma J."/>
            <person name="Bustamante C.D."/>
            <person name="Schnell R.J."/>
            <person name="Main D."/>
            <person name="Gilbert D."/>
            <person name="Parida L."/>
            <person name="Kuhn D.N."/>
        </authorList>
    </citation>
    <scope>NUCLEOTIDE SEQUENCE [LARGE SCALE GENOMIC DNA]</scope>
    <source>
        <strain evidence="3">cv. Matina 1-6</strain>
    </source>
</reference>
<evidence type="ECO:0000313" key="2">
    <source>
        <dbReference type="EMBL" id="EOY02743.1"/>
    </source>
</evidence>
<evidence type="ECO:0000313" key="3">
    <source>
        <dbReference type="Proteomes" id="UP000026915"/>
    </source>
</evidence>
<name>A0A061EDR1_THECC</name>
<dbReference type="EMBL" id="CM001882">
    <property type="protein sequence ID" value="EOY02743.1"/>
    <property type="molecule type" value="Genomic_DNA"/>
</dbReference>
<feature type="region of interest" description="Disordered" evidence="1">
    <location>
        <begin position="66"/>
        <end position="102"/>
    </location>
</feature>
<dbReference type="AlphaFoldDB" id="A0A061EDR1"/>
<evidence type="ECO:0000256" key="1">
    <source>
        <dbReference type="SAM" id="MobiDB-lite"/>
    </source>
</evidence>
<sequence length="102" mass="11213">MCAIKRVISSEKECIQGIDFHYSCSSSILSISFTTKVQLTLFLIIGNIRGKVTIFMFTTLSSLASKKEKTASQVGNSRQSMEGCGHGRKESRSALTRQGRFG</sequence>
<proteinExistence type="predicted"/>
<keyword evidence="3" id="KW-1185">Reference proteome</keyword>
<dbReference type="HOGENOM" id="CLU_2282581_0_0_1"/>
<protein>
    <submittedName>
        <fullName evidence="2">Uncharacterized protein</fullName>
    </submittedName>
</protein>
<organism evidence="2 3">
    <name type="scientific">Theobroma cacao</name>
    <name type="common">Cacao</name>
    <name type="synonym">Cocoa</name>
    <dbReference type="NCBI Taxonomy" id="3641"/>
    <lineage>
        <taxon>Eukaryota</taxon>
        <taxon>Viridiplantae</taxon>
        <taxon>Streptophyta</taxon>
        <taxon>Embryophyta</taxon>
        <taxon>Tracheophyta</taxon>
        <taxon>Spermatophyta</taxon>
        <taxon>Magnoliopsida</taxon>
        <taxon>eudicotyledons</taxon>
        <taxon>Gunneridae</taxon>
        <taxon>Pentapetalae</taxon>
        <taxon>rosids</taxon>
        <taxon>malvids</taxon>
        <taxon>Malvales</taxon>
        <taxon>Malvaceae</taxon>
        <taxon>Byttnerioideae</taxon>
        <taxon>Theobroma</taxon>
    </lineage>
</organism>
<accession>A0A061EDR1</accession>
<dbReference type="InParanoid" id="A0A061EDR1"/>
<gene>
    <name evidence="2" type="ORF">TCM_017137</name>
</gene>
<dbReference type="Proteomes" id="UP000026915">
    <property type="component" value="Chromosome 4"/>
</dbReference>
<feature type="compositionally biased region" description="Polar residues" evidence="1">
    <location>
        <begin position="71"/>
        <end position="80"/>
    </location>
</feature>
<dbReference type="Gramene" id="EOY02743">
    <property type="protein sequence ID" value="EOY02743"/>
    <property type="gene ID" value="TCM_017137"/>
</dbReference>